<dbReference type="SUPFAM" id="SSF63825">
    <property type="entry name" value="YWTD domain"/>
    <property type="match status" value="1"/>
</dbReference>
<evidence type="ECO:0000313" key="1">
    <source>
        <dbReference type="EMBL" id="PIV52053.1"/>
    </source>
</evidence>
<comment type="caution">
    <text evidence="1">The sequence shown here is derived from an EMBL/GenBank/DDBJ whole genome shotgun (WGS) entry which is preliminary data.</text>
</comment>
<dbReference type="AlphaFoldDB" id="A0A2M7DQI7"/>
<reference evidence="2" key="1">
    <citation type="submission" date="2017-09" db="EMBL/GenBank/DDBJ databases">
        <title>Depth-based differentiation of microbial function through sediment-hosted aquifers and enrichment of novel symbionts in the deep terrestrial subsurface.</title>
        <authorList>
            <person name="Probst A.J."/>
            <person name="Ladd B."/>
            <person name="Jarett J.K."/>
            <person name="Geller-Mcgrath D.E."/>
            <person name="Sieber C.M.K."/>
            <person name="Emerson J.B."/>
            <person name="Anantharaman K."/>
            <person name="Thomas B.C."/>
            <person name="Malmstrom R."/>
            <person name="Stieglmeier M."/>
            <person name="Klingl A."/>
            <person name="Woyke T."/>
            <person name="Ryan C.M."/>
            <person name="Banfield J.F."/>
        </authorList>
    </citation>
    <scope>NUCLEOTIDE SEQUENCE [LARGE SCALE GENOMIC DNA]</scope>
</reference>
<gene>
    <name evidence="1" type="ORF">COS18_00770</name>
</gene>
<protein>
    <submittedName>
        <fullName evidence="1">Uncharacterized protein</fullName>
    </submittedName>
</protein>
<sequence length="387" mass="43653">MTNKINKNIIPVFFQIIFFVSILLIFPNRSFGADLDTKWSQVESFSFGLNNPSSIYIYNSELYIYGQKADGNLRLEKRDLSSGALLWSKDGIMSTDLGYIAVNSNGIFLAGWEPNKIVYEKLDLAGNIIWKITKSIFSFSWAFGIEIDNNSFYTVIEGLDSSNGQYHDYIEKRRLDNGNIILEVNATAGSYYACYPVSCDRITLDPSGSYLFTGGKVIEKRRTSDLGLVWSKSFPEININVSADSNAVYTFGSEPTGFLDSRLVLRKIDINNGSVLWVKYINYFPAYDYAGPITVDASGVYVTAAISDVSNFPSVKWLMEKRDLSNGALIKQRIDNFSNFDNGNAGYYERIFDIARHPTGLYIAGNYSLSANWAPQNSQWRIEKREN</sequence>
<organism evidence="1 2">
    <name type="scientific">Candidatus Falkowbacteria bacterium CG02_land_8_20_14_3_00_36_14</name>
    <dbReference type="NCBI Taxonomy" id="1974560"/>
    <lineage>
        <taxon>Bacteria</taxon>
        <taxon>Candidatus Falkowiibacteriota</taxon>
    </lineage>
</organism>
<proteinExistence type="predicted"/>
<feature type="non-terminal residue" evidence="1">
    <location>
        <position position="387"/>
    </location>
</feature>
<dbReference type="EMBL" id="PETS01000013">
    <property type="protein sequence ID" value="PIV52053.1"/>
    <property type="molecule type" value="Genomic_DNA"/>
</dbReference>
<evidence type="ECO:0000313" key="2">
    <source>
        <dbReference type="Proteomes" id="UP000228896"/>
    </source>
</evidence>
<name>A0A2M7DQI7_9BACT</name>
<dbReference type="Proteomes" id="UP000228896">
    <property type="component" value="Unassembled WGS sequence"/>
</dbReference>
<accession>A0A2M7DQI7</accession>